<keyword evidence="2" id="KW-1003">Cell membrane</keyword>
<evidence type="ECO:0000256" key="1">
    <source>
        <dbReference type="ARBA" id="ARBA00004651"/>
    </source>
</evidence>
<dbReference type="AlphaFoldDB" id="A0A0A2TJQ4"/>
<dbReference type="PANTHER" id="PTHR30250:SF11">
    <property type="entry name" value="O-ANTIGEN TRANSPORTER-RELATED"/>
    <property type="match status" value="1"/>
</dbReference>
<feature type="transmembrane region" description="Helical" evidence="6">
    <location>
        <begin position="198"/>
        <end position="217"/>
    </location>
</feature>
<feature type="transmembrane region" description="Helical" evidence="6">
    <location>
        <begin position="392"/>
        <end position="419"/>
    </location>
</feature>
<keyword evidence="4 6" id="KW-1133">Transmembrane helix</keyword>
<proteinExistence type="predicted"/>
<protein>
    <submittedName>
        <fullName evidence="7">Uncharacterized protein</fullName>
    </submittedName>
</protein>
<feature type="transmembrane region" description="Helical" evidence="6">
    <location>
        <begin position="281"/>
        <end position="301"/>
    </location>
</feature>
<feature type="transmembrane region" description="Helical" evidence="6">
    <location>
        <begin position="322"/>
        <end position="346"/>
    </location>
</feature>
<dbReference type="RefSeq" id="WP_036815062.1">
    <property type="nucleotide sequence ID" value="NZ_AVBF01000001.1"/>
</dbReference>
<evidence type="ECO:0000256" key="6">
    <source>
        <dbReference type="SAM" id="Phobius"/>
    </source>
</evidence>
<dbReference type="OrthoDB" id="5906224at2"/>
<feature type="transmembrane region" description="Helical" evidence="6">
    <location>
        <begin position="57"/>
        <end position="83"/>
    </location>
</feature>
<keyword evidence="5 6" id="KW-0472">Membrane</keyword>
<feature type="transmembrane region" description="Helical" evidence="6">
    <location>
        <begin position="358"/>
        <end position="380"/>
    </location>
</feature>
<dbReference type="GO" id="GO:0005886">
    <property type="term" value="C:plasma membrane"/>
    <property type="evidence" value="ECO:0007669"/>
    <property type="project" value="UniProtKB-SubCell"/>
</dbReference>
<evidence type="ECO:0000313" key="7">
    <source>
        <dbReference type="EMBL" id="KGP74673.1"/>
    </source>
</evidence>
<accession>A0A0A2TJQ4</accession>
<dbReference type="EMBL" id="AVBF01000001">
    <property type="protein sequence ID" value="KGP74673.1"/>
    <property type="molecule type" value="Genomic_DNA"/>
</dbReference>
<dbReference type="eggNOG" id="COG2244">
    <property type="taxonomic scope" value="Bacteria"/>
</dbReference>
<feature type="transmembrane region" description="Helical" evidence="6">
    <location>
        <begin position="103"/>
        <end position="130"/>
    </location>
</feature>
<evidence type="ECO:0000256" key="2">
    <source>
        <dbReference type="ARBA" id="ARBA00022475"/>
    </source>
</evidence>
<keyword evidence="8" id="KW-1185">Reference proteome</keyword>
<keyword evidence="3 6" id="KW-0812">Transmembrane</keyword>
<feature type="transmembrane region" description="Helical" evidence="6">
    <location>
        <begin position="172"/>
        <end position="192"/>
    </location>
</feature>
<feature type="transmembrane region" description="Helical" evidence="6">
    <location>
        <begin position="136"/>
        <end position="160"/>
    </location>
</feature>
<dbReference type="InterPro" id="IPR050833">
    <property type="entry name" value="Poly_Biosynth_Transport"/>
</dbReference>
<name>A0A0A2TJQ4_9BACI</name>
<dbReference type="InterPro" id="IPR002797">
    <property type="entry name" value="Polysacc_synth"/>
</dbReference>
<comment type="subcellular location">
    <subcellularLocation>
        <location evidence="1">Cell membrane</location>
        <topology evidence="1">Multi-pass membrane protein</topology>
    </subcellularLocation>
</comment>
<evidence type="ECO:0000256" key="5">
    <source>
        <dbReference type="ARBA" id="ARBA00023136"/>
    </source>
</evidence>
<comment type="caution">
    <text evidence="7">The sequence shown here is derived from an EMBL/GenBank/DDBJ whole genome shotgun (WGS) entry which is preliminary data.</text>
</comment>
<evidence type="ECO:0000256" key="4">
    <source>
        <dbReference type="ARBA" id="ARBA00022989"/>
    </source>
</evidence>
<evidence type="ECO:0000256" key="3">
    <source>
        <dbReference type="ARBA" id="ARBA00022692"/>
    </source>
</evidence>
<reference evidence="7 8" key="1">
    <citation type="journal article" date="2015" name="Stand. Genomic Sci.">
        <title>High quality draft genome sequence of the moderately halophilic bacterium Pontibacillus yanchengensis Y32(T) and comparison among Pontibacillus genomes.</title>
        <authorList>
            <person name="Huang J."/>
            <person name="Qiao Z.X."/>
            <person name="Tang J.W."/>
            <person name="Wang G."/>
        </authorList>
    </citation>
    <scope>NUCLEOTIDE SEQUENCE [LARGE SCALE GENOMIC DNA]</scope>
    <source>
        <strain evidence="7 8">Y32</strain>
    </source>
</reference>
<dbReference type="Proteomes" id="UP000030147">
    <property type="component" value="Unassembled WGS sequence"/>
</dbReference>
<feature type="transmembrane region" description="Helical" evidence="6">
    <location>
        <begin position="21"/>
        <end position="45"/>
    </location>
</feature>
<dbReference type="PANTHER" id="PTHR30250">
    <property type="entry name" value="PST FAMILY PREDICTED COLANIC ACID TRANSPORTER"/>
    <property type="match status" value="1"/>
</dbReference>
<evidence type="ECO:0000313" key="8">
    <source>
        <dbReference type="Proteomes" id="UP000030147"/>
    </source>
</evidence>
<dbReference type="Pfam" id="PF01943">
    <property type="entry name" value="Polysacc_synt"/>
    <property type="match status" value="1"/>
</dbReference>
<sequence>MITKVLNNNMNVLKRKHNKEIMSGAVYGILIKIFAFLINYLLIWYIAQRYGASQMGIFNLIITFLNIFTILSMLGTGNGSIRYISNYKKQSSNVELIYFVKKILFLGFIGTLSITTLLVFFNVPIAVTFFDGNVSLVYIICFTLPFYVFNRYTTFIYRGLKKVSTSLMFESVYFRVLVLIILLLLSIVNFGIINYEVAASVIISAILVSIVSFIYLYKDSFFSKKTNNYKTLNNYSPSSKDILNISLPMMISSATHLMLFWTDTLMLGAFLGPEEVGIYNVALRISLLTSFFLIAINNIIAPKISELYWNSEYQNLKEIIQFSSKILFVSSTPVLVIIILFSGFFLNIFGSEYTSGKYVLIVLCFSQLINSVTGFNYQLLNMTGSQSLVQKVLIAVLCLNVILNVFLILIFGMIGAAIATSLTSIIRDLTLTYHSNKKLGYRIYYLPFSRRE</sequence>
<dbReference type="STRING" id="1385514.N782_00320"/>
<gene>
    <name evidence="7" type="ORF">N782_00320</name>
</gene>
<dbReference type="CDD" id="cd13128">
    <property type="entry name" value="MATE_Wzx_like"/>
    <property type="match status" value="1"/>
</dbReference>
<feature type="transmembrane region" description="Helical" evidence="6">
    <location>
        <begin position="242"/>
        <end position="261"/>
    </location>
</feature>
<organism evidence="7 8">
    <name type="scientific">Pontibacillus yanchengensis Y32</name>
    <dbReference type="NCBI Taxonomy" id="1385514"/>
    <lineage>
        <taxon>Bacteria</taxon>
        <taxon>Bacillati</taxon>
        <taxon>Bacillota</taxon>
        <taxon>Bacilli</taxon>
        <taxon>Bacillales</taxon>
        <taxon>Bacillaceae</taxon>
        <taxon>Pontibacillus</taxon>
    </lineage>
</organism>